<dbReference type="OrthoDB" id="6512899at2759"/>
<dbReference type="GO" id="GO:0005524">
    <property type="term" value="F:ATP binding"/>
    <property type="evidence" value="ECO:0007669"/>
    <property type="project" value="UniProtKB-KW"/>
</dbReference>
<keyword evidence="2" id="KW-0677">Repeat</keyword>
<dbReference type="Pfam" id="PF00005">
    <property type="entry name" value="ABC_tran"/>
    <property type="match status" value="2"/>
</dbReference>
<evidence type="ECO:0000256" key="3">
    <source>
        <dbReference type="ARBA" id="ARBA00022741"/>
    </source>
</evidence>
<dbReference type="InterPro" id="IPR003593">
    <property type="entry name" value="AAA+_ATPase"/>
</dbReference>
<name>A0A6P6YJL8_DERPT</name>
<feature type="domain" description="ABC transporter" evidence="5">
    <location>
        <begin position="4"/>
        <end position="266"/>
    </location>
</feature>
<dbReference type="KEGG" id="dpte:113799030"/>
<evidence type="ECO:0000313" key="6">
    <source>
        <dbReference type="Proteomes" id="UP000515146"/>
    </source>
</evidence>
<keyword evidence="4" id="KW-0067">ATP-binding</keyword>
<dbReference type="SUPFAM" id="SSF52540">
    <property type="entry name" value="P-loop containing nucleoside triphosphate hydrolases"/>
    <property type="match status" value="2"/>
</dbReference>
<evidence type="ECO:0000256" key="2">
    <source>
        <dbReference type="ARBA" id="ARBA00022737"/>
    </source>
</evidence>
<dbReference type="InParanoid" id="A0A6P6YJL8"/>
<accession>A0A6P6YJL8</accession>
<dbReference type="InterPro" id="IPR027417">
    <property type="entry name" value="P-loop_NTPase"/>
</dbReference>
<dbReference type="Pfam" id="PF13304">
    <property type="entry name" value="AAA_21"/>
    <property type="match status" value="1"/>
</dbReference>
<dbReference type="GO" id="GO:0016020">
    <property type="term" value="C:membrane"/>
    <property type="evidence" value="ECO:0007669"/>
    <property type="project" value="InterPro"/>
</dbReference>
<dbReference type="RefSeq" id="XP_027205422.1">
    <property type="nucleotide sequence ID" value="XM_027349621.1"/>
</dbReference>
<evidence type="ECO:0000259" key="5">
    <source>
        <dbReference type="PROSITE" id="PS50893"/>
    </source>
</evidence>
<dbReference type="Proteomes" id="UP000515146">
    <property type="component" value="Unplaced"/>
</dbReference>
<dbReference type="InterPro" id="IPR026082">
    <property type="entry name" value="ABCA"/>
</dbReference>
<dbReference type="Gene3D" id="3.40.50.300">
    <property type="entry name" value="P-loop containing nucleotide triphosphate hydrolases"/>
    <property type="match status" value="3"/>
</dbReference>
<dbReference type="GO" id="GO:0005319">
    <property type="term" value="F:lipid transporter activity"/>
    <property type="evidence" value="ECO:0007669"/>
    <property type="project" value="TreeGrafter"/>
</dbReference>
<dbReference type="PANTHER" id="PTHR19229:SF36">
    <property type="entry name" value="ATP-BINDING CASSETTE SUB-FAMILY A MEMBER 2"/>
    <property type="match status" value="1"/>
</dbReference>
<sequence>MKQLGLLHCLFRYPRQVSVGELRRFYLALILIGEPEVVLLDEPTIGLDITGRRFVVELLRAYRNSNVTLIFSTHFGSAVLAERLSGYQFKLLQTEIAEKGKAVVIRDLLKVFHVDGREEVAVNQLNLDLYYSEIFALLGHNGAGKTTTINMLIGLLPSDGGDYPQNLSGGQKRRLWLAFALINEPRVVFLDEPTSGVDPVGRHRIWEVIENERKSGRCIVLTTHHMEEADILADRKALMTSGKICCVGSSSFLKKNFGVGFYLEIQLLKDITQAEAMLDADGFG</sequence>
<dbReference type="PANTHER" id="PTHR19229">
    <property type="entry name" value="ATP-BINDING CASSETTE TRANSPORTER SUBFAMILY A ABCA"/>
    <property type="match status" value="1"/>
</dbReference>
<keyword evidence="6" id="KW-1185">Reference proteome</keyword>
<dbReference type="PROSITE" id="PS50893">
    <property type="entry name" value="ABC_TRANSPORTER_2"/>
    <property type="match status" value="1"/>
</dbReference>
<organism evidence="6 7">
    <name type="scientific">Dermatophagoides pteronyssinus</name>
    <name type="common">European house dust mite</name>
    <dbReference type="NCBI Taxonomy" id="6956"/>
    <lineage>
        <taxon>Eukaryota</taxon>
        <taxon>Metazoa</taxon>
        <taxon>Ecdysozoa</taxon>
        <taxon>Arthropoda</taxon>
        <taxon>Chelicerata</taxon>
        <taxon>Arachnida</taxon>
        <taxon>Acari</taxon>
        <taxon>Acariformes</taxon>
        <taxon>Sarcoptiformes</taxon>
        <taxon>Astigmata</taxon>
        <taxon>Psoroptidia</taxon>
        <taxon>Analgoidea</taxon>
        <taxon>Pyroglyphidae</taxon>
        <taxon>Dermatophagoidinae</taxon>
        <taxon>Dermatophagoides</taxon>
    </lineage>
</organism>
<protein>
    <submittedName>
        <fullName evidence="7">ABC transporter A family member 2-like</fullName>
    </submittedName>
</protein>
<dbReference type="InterPro" id="IPR003959">
    <property type="entry name" value="ATPase_AAA_core"/>
</dbReference>
<gene>
    <name evidence="7" type="primary">LOC113799030</name>
</gene>
<dbReference type="SMART" id="SM00382">
    <property type="entry name" value="AAA"/>
    <property type="match status" value="1"/>
</dbReference>
<dbReference type="InterPro" id="IPR003439">
    <property type="entry name" value="ABC_transporter-like_ATP-bd"/>
</dbReference>
<reference evidence="7" key="1">
    <citation type="submission" date="2025-08" db="UniProtKB">
        <authorList>
            <consortium name="RefSeq"/>
        </authorList>
    </citation>
    <scope>IDENTIFICATION</scope>
    <source>
        <strain evidence="7">Airmid</strain>
    </source>
</reference>
<keyword evidence="3" id="KW-0547">Nucleotide-binding</keyword>
<proteinExistence type="predicted"/>
<dbReference type="GO" id="GO:0140359">
    <property type="term" value="F:ABC-type transporter activity"/>
    <property type="evidence" value="ECO:0007669"/>
    <property type="project" value="InterPro"/>
</dbReference>
<dbReference type="AlphaFoldDB" id="A0A6P6YJL8"/>
<evidence type="ECO:0000256" key="4">
    <source>
        <dbReference type="ARBA" id="ARBA00022840"/>
    </source>
</evidence>
<dbReference type="GO" id="GO:0016887">
    <property type="term" value="F:ATP hydrolysis activity"/>
    <property type="evidence" value="ECO:0007669"/>
    <property type="project" value="InterPro"/>
</dbReference>
<keyword evidence="1" id="KW-0813">Transport</keyword>
<evidence type="ECO:0000256" key="1">
    <source>
        <dbReference type="ARBA" id="ARBA00022448"/>
    </source>
</evidence>
<dbReference type="OMA" id="FTESMHA"/>
<evidence type="ECO:0000313" key="7">
    <source>
        <dbReference type="RefSeq" id="XP_027205422.1"/>
    </source>
</evidence>